<dbReference type="KEGG" id="hja:BST95_05220"/>
<reference evidence="1 2" key="1">
    <citation type="submission" date="2018-01" db="EMBL/GenBank/DDBJ databases">
        <title>The draft genome sequence of Halioglobus japonicus S1-36.</title>
        <authorList>
            <person name="Du Z.-J."/>
            <person name="Shi M.-J."/>
        </authorList>
    </citation>
    <scope>NUCLEOTIDE SEQUENCE [LARGE SCALE GENOMIC DNA]</scope>
    <source>
        <strain evidence="1 2">S1-36</strain>
    </source>
</reference>
<organism evidence="1 2">
    <name type="scientific">Halioglobus japonicus</name>
    <dbReference type="NCBI Taxonomy" id="930805"/>
    <lineage>
        <taxon>Bacteria</taxon>
        <taxon>Pseudomonadati</taxon>
        <taxon>Pseudomonadota</taxon>
        <taxon>Gammaproteobacteria</taxon>
        <taxon>Cellvibrionales</taxon>
        <taxon>Halieaceae</taxon>
        <taxon>Halioglobus</taxon>
    </lineage>
</organism>
<keyword evidence="2" id="KW-1185">Reference proteome</keyword>
<accession>A0AAP8MD98</accession>
<proteinExistence type="predicted"/>
<evidence type="ECO:0000313" key="2">
    <source>
        <dbReference type="Proteomes" id="UP000235162"/>
    </source>
</evidence>
<dbReference type="Proteomes" id="UP000235162">
    <property type="component" value="Unassembled WGS sequence"/>
</dbReference>
<gene>
    <name evidence="1" type="ORF">C0029_13785</name>
</gene>
<name>A0AAP8MD98_9GAMM</name>
<comment type="caution">
    <text evidence="1">The sequence shown here is derived from an EMBL/GenBank/DDBJ whole genome shotgun (WGS) entry which is preliminary data.</text>
</comment>
<dbReference type="EMBL" id="PKUR01000003">
    <property type="protein sequence ID" value="PLW85677.1"/>
    <property type="molecule type" value="Genomic_DNA"/>
</dbReference>
<evidence type="ECO:0000313" key="1">
    <source>
        <dbReference type="EMBL" id="PLW85677.1"/>
    </source>
</evidence>
<protein>
    <submittedName>
        <fullName evidence="1">Uncharacterized protein</fullName>
    </submittedName>
</protein>
<dbReference type="AlphaFoldDB" id="A0AAP8MD98"/>
<sequence>MHAFDTDVSVDGRVFVGDNEMRGSSSSGELLAPLPNIRGSAFYAFSDKLSTFATLGWMSANVGEWSGSFTYLHWRLHYAFSDRWGLAAGT</sequence>